<comment type="caution">
    <text evidence="2">The sequence shown here is derived from an EMBL/GenBank/DDBJ whole genome shotgun (WGS) entry which is preliminary data.</text>
</comment>
<dbReference type="EMBL" id="JACHHT010000001">
    <property type="protein sequence ID" value="MBB6520189.1"/>
    <property type="molecule type" value="Genomic_DNA"/>
</dbReference>
<comment type="similarity">
    <text evidence="1">Belongs to the UPF0161 family.</text>
</comment>
<dbReference type="NCBIfam" id="TIGR00278">
    <property type="entry name" value="membrane protein insertion efficiency factor YidD"/>
    <property type="match status" value="1"/>
</dbReference>
<evidence type="ECO:0000313" key="2">
    <source>
        <dbReference type="EMBL" id="MBB6520189.1"/>
    </source>
</evidence>
<dbReference type="HAMAP" id="MF_00386">
    <property type="entry name" value="UPF0161_YidD"/>
    <property type="match status" value="1"/>
</dbReference>
<dbReference type="FunCoup" id="A0A7X0MVT5">
    <property type="interactions" value="303"/>
</dbReference>
<name>A0A7X0MVT5_9GAMM</name>
<accession>A0A7X0MVT5</accession>
<dbReference type="PANTHER" id="PTHR33383">
    <property type="entry name" value="MEMBRANE PROTEIN INSERTION EFFICIENCY FACTOR-RELATED"/>
    <property type="match status" value="1"/>
</dbReference>
<evidence type="ECO:0000313" key="3">
    <source>
        <dbReference type="Proteomes" id="UP000528457"/>
    </source>
</evidence>
<dbReference type="Pfam" id="PF01809">
    <property type="entry name" value="YidD"/>
    <property type="match status" value="1"/>
</dbReference>
<dbReference type="RefSeq" id="WP_166851964.1">
    <property type="nucleotide sequence ID" value="NZ_JAAONY010000001.1"/>
</dbReference>
<dbReference type="SMART" id="SM01234">
    <property type="entry name" value="Haemolytic"/>
    <property type="match status" value="1"/>
</dbReference>
<evidence type="ECO:0000256" key="1">
    <source>
        <dbReference type="HAMAP-Rule" id="MF_00386"/>
    </source>
</evidence>
<keyword evidence="1" id="KW-0472">Membrane</keyword>
<dbReference type="InParanoid" id="A0A7X0MVT5"/>
<dbReference type="GO" id="GO:0005886">
    <property type="term" value="C:plasma membrane"/>
    <property type="evidence" value="ECO:0007669"/>
    <property type="project" value="UniProtKB-SubCell"/>
</dbReference>
<reference evidence="2 3" key="1">
    <citation type="submission" date="2020-08" db="EMBL/GenBank/DDBJ databases">
        <title>Genomic Encyclopedia of Type Strains, Phase IV (KMG-IV): sequencing the most valuable type-strain genomes for metagenomic binning, comparative biology and taxonomic classification.</title>
        <authorList>
            <person name="Goeker M."/>
        </authorList>
    </citation>
    <scope>NUCLEOTIDE SEQUENCE [LARGE SCALE GENOMIC DNA]</scope>
    <source>
        <strain evidence="2 3">DSM 22368</strain>
    </source>
</reference>
<proteinExistence type="inferred from homology"/>
<dbReference type="Proteomes" id="UP000528457">
    <property type="component" value="Unassembled WGS sequence"/>
</dbReference>
<dbReference type="InterPro" id="IPR002696">
    <property type="entry name" value="Membr_insert_effic_factor_YidD"/>
</dbReference>
<comment type="function">
    <text evidence="1">Could be involved in insertion of integral membrane proteins into the membrane.</text>
</comment>
<protein>
    <recommendedName>
        <fullName evidence="1">Putative membrane protein insertion efficiency factor</fullName>
    </recommendedName>
</protein>
<dbReference type="AlphaFoldDB" id="A0A7X0MVT5"/>
<comment type="subcellular location">
    <subcellularLocation>
        <location evidence="1">Cell membrane</location>
        <topology evidence="1">Peripheral membrane protein</topology>
        <orientation evidence="1">Cytoplasmic side</orientation>
    </subcellularLocation>
</comment>
<organism evidence="2 3">
    <name type="scientific">Pseudoteredinibacter isoporae</name>
    <dbReference type="NCBI Taxonomy" id="570281"/>
    <lineage>
        <taxon>Bacteria</taxon>
        <taxon>Pseudomonadati</taxon>
        <taxon>Pseudomonadota</taxon>
        <taxon>Gammaproteobacteria</taxon>
        <taxon>Cellvibrionales</taxon>
        <taxon>Cellvibrionaceae</taxon>
        <taxon>Pseudoteredinibacter</taxon>
    </lineage>
</organism>
<dbReference type="PANTHER" id="PTHR33383:SF1">
    <property type="entry name" value="MEMBRANE PROTEIN INSERTION EFFICIENCY FACTOR-RELATED"/>
    <property type="match status" value="1"/>
</dbReference>
<sequence>MKTLLLGLIKVYQYLASPWVGNQCRFYPSCSNYAKEAIETHGSLKGCYLAACRLAKCHPWHPGGIDPVPAKPSTSQDQE</sequence>
<keyword evidence="1" id="KW-1003">Cell membrane</keyword>
<gene>
    <name evidence="2" type="ORF">HNR48_000467</name>
</gene>
<keyword evidence="3" id="KW-1185">Reference proteome</keyword>